<keyword evidence="1" id="KW-0479">Metal-binding</keyword>
<dbReference type="AlphaFoldDB" id="A0A2U1CNI5"/>
<accession>A0A2U1CNI5</accession>
<dbReference type="GO" id="GO:0005829">
    <property type="term" value="C:cytosol"/>
    <property type="evidence" value="ECO:0007669"/>
    <property type="project" value="TreeGrafter"/>
</dbReference>
<dbReference type="Gene3D" id="3.40.225.10">
    <property type="entry name" value="Class II aldolase/adducin N-terminal domain"/>
    <property type="match status" value="1"/>
</dbReference>
<dbReference type="PANTHER" id="PTHR22789">
    <property type="entry name" value="FUCULOSE PHOSPHATE ALDOLASE"/>
    <property type="match status" value="1"/>
</dbReference>
<keyword evidence="2" id="KW-0456">Lyase</keyword>
<dbReference type="GO" id="GO:0046872">
    <property type="term" value="F:metal ion binding"/>
    <property type="evidence" value="ECO:0007669"/>
    <property type="project" value="UniProtKB-KW"/>
</dbReference>
<dbReference type="STRING" id="1231391.GCA_000308195_02106"/>
<keyword evidence="5" id="KW-1185">Reference proteome</keyword>
<protein>
    <submittedName>
        <fullName evidence="4">HCOMODA/2-hydroxy-3-carboxy-muconic semialdehyde decarboxylase</fullName>
    </submittedName>
</protein>
<proteinExistence type="predicted"/>
<name>A0A2U1CNI5_9BURK</name>
<feature type="domain" description="Class II aldolase/adducin N-terminal" evidence="3">
    <location>
        <begin position="7"/>
        <end position="192"/>
    </location>
</feature>
<evidence type="ECO:0000256" key="2">
    <source>
        <dbReference type="ARBA" id="ARBA00023239"/>
    </source>
</evidence>
<organism evidence="4 5">
    <name type="scientific">Pusillimonas noertemannii</name>
    <dbReference type="NCBI Taxonomy" id="305977"/>
    <lineage>
        <taxon>Bacteria</taxon>
        <taxon>Pseudomonadati</taxon>
        <taxon>Pseudomonadota</taxon>
        <taxon>Betaproteobacteria</taxon>
        <taxon>Burkholderiales</taxon>
        <taxon>Alcaligenaceae</taxon>
        <taxon>Pusillimonas</taxon>
    </lineage>
</organism>
<dbReference type="GO" id="GO:0019323">
    <property type="term" value="P:pentose catabolic process"/>
    <property type="evidence" value="ECO:0007669"/>
    <property type="project" value="TreeGrafter"/>
</dbReference>
<dbReference type="PANTHER" id="PTHR22789:SF0">
    <property type="entry name" value="3-OXO-TETRONATE 4-PHOSPHATE DECARBOXYLASE-RELATED"/>
    <property type="match status" value="1"/>
</dbReference>
<dbReference type="SUPFAM" id="SSF53639">
    <property type="entry name" value="AraD/HMP-PK domain-like"/>
    <property type="match status" value="1"/>
</dbReference>
<comment type="caution">
    <text evidence="4">The sequence shown here is derived from an EMBL/GenBank/DDBJ whole genome shotgun (WGS) entry which is preliminary data.</text>
</comment>
<evidence type="ECO:0000259" key="3">
    <source>
        <dbReference type="SMART" id="SM01007"/>
    </source>
</evidence>
<dbReference type="InterPro" id="IPR036409">
    <property type="entry name" value="Aldolase_II/adducin_N_sf"/>
</dbReference>
<dbReference type="InterPro" id="IPR001303">
    <property type="entry name" value="Aldolase_II/adducin_N"/>
</dbReference>
<dbReference type="OrthoDB" id="5500703at2"/>
<dbReference type="EMBL" id="QEKO01000002">
    <property type="protein sequence ID" value="PVY62568.1"/>
    <property type="molecule type" value="Genomic_DNA"/>
</dbReference>
<reference evidence="4 5" key="1">
    <citation type="submission" date="2018-04" db="EMBL/GenBank/DDBJ databases">
        <title>Genomic Encyclopedia of Type Strains, Phase IV (KMG-IV): sequencing the most valuable type-strain genomes for metagenomic binning, comparative biology and taxonomic classification.</title>
        <authorList>
            <person name="Goeker M."/>
        </authorList>
    </citation>
    <scope>NUCLEOTIDE SEQUENCE [LARGE SCALE GENOMIC DNA]</scope>
    <source>
        <strain evidence="4 5">DSM 10065</strain>
    </source>
</reference>
<evidence type="ECO:0000256" key="1">
    <source>
        <dbReference type="ARBA" id="ARBA00022723"/>
    </source>
</evidence>
<dbReference type="Proteomes" id="UP000246145">
    <property type="component" value="Unassembled WGS sequence"/>
</dbReference>
<dbReference type="Pfam" id="PF00596">
    <property type="entry name" value="Aldolase_II"/>
    <property type="match status" value="1"/>
</dbReference>
<dbReference type="InterPro" id="IPR050197">
    <property type="entry name" value="Aldolase_class_II_sugar_metab"/>
</dbReference>
<sequence length="235" mass="26111">MNTELLKELAIANRILFNEGVLDGFGHISVRNPEDSTRFFIARTMAPALVTPDDIVEVDLDGVVHDSQGRKTYTERYIHSEIYRARPDVHAIVHSHSPSVIPFGVTGYQLRPICHMSGFLGATTPVYEIRDFIGETSDLLVRSQKLGRTLADTLGKATVALMRGHGSVAVGESIKQAVYRAIYTENNARLQLQAAPLGNINFLTEGEAQATSAMNDEHLDRPWQLWKRRALEASQ</sequence>
<gene>
    <name evidence="4" type="ORF">C7440_2062</name>
</gene>
<evidence type="ECO:0000313" key="5">
    <source>
        <dbReference type="Proteomes" id="UP000246145"/>
    </source>
</evidence>
<dbReference type="GO" id="GO:0016832">
    <property type="term" value="F:aldehyde-lyase activity"/>
    <property type="evidence" value="ECO:0007669"/>
    <property type="project" value="TreeGrafter"/>
</dbReference>
<dbReference type="RefSeq" id="WP_116518431.1">
    <property type="nucleotide sequence ID" value="NZ_JACCEX010000002.1"/>
</dbReference>
<evidence type="ECO:0000313" key="4">
    <source>
        <dbReference type="EMBL" id="PVY62568.1"/>
    </source>
</evidence>
<dbReference type="SMART" id="SM01007">
    <property type="entry name" value="Aldolase_II"/>
    <property type="match status" value="1"/>
</dbReference>